<name>X1J1G8_9ZZZZ</name>
<dbReference type="InterPro" id="IPR000489">
    <property type="entry name" value="Pterin-binding_dom"/>
</dbReference>
<dbReference type="SUPFAM" id="SSF51717">
    <property type="entry name" value="Dihydropteroate synthetase-like"/>
    <property type="match status" value="1"/>
</dbReference>
<evidence type="ECO:0000313" key="2">
    <source>
        <dbReference type="EMBL" id="GAH72209.1"/>
    </source>
</evidence>
<reference evidence="2" key="1">
    <citation type="journal article" date="2014" name="Front. Microbiol.">
        <title>High frequency of phylogenetically diverse reductive dehalogenase-homologous genes in deep subseafloor sedimentary metagenomes.</title>
        <authorList>
            <person name="Kawai M."/>
            <person name="Futagami T."/>
            <person name="Toyoda A."/>
            <person name="Takaki Y."/>
            <person name="Nishi S."/>
            <person name="Hori S."/>
            <person name="Arai W."/>
            <person name="Tsubouchi T."/>
            <person name="Morono Y."/>
            <person name="Uchiyama I."/>
            <person name="Ito T."/>
            <person name="Fujiyama A."/>
            <person name="Inagaki F."/>
            <person name="Takami H."/>
        </authorList>
    </citation>
    <scope>NUCLEOTIDE SEQUENCE</scope>
    <source>
        <strain evidence="2">Expedition CK06-06</strain>
    </source>
</reference>
<accession>X1J1G8</accession>
<dbReference type="PANTHER" id="PTHR20941:SF1">
    <property type="entry name" value="FOLIC ACID SYNTHESIS PROTEIN FOL1"/>
    <property type="match status" value="1"/>
</dbReference>
<evidence type="ECO:0000259" key="1">
    <source>
        <dbReference type="PROSITE" id="PS50972"/>
    </source>
</evidence>
<dbReference type="EMBL" id="BARU01032537">
    <property type="protein sequence ID" value="GAH72209.1"/>
    <property type="molecule type" value="Genomic_DNA"/>
</dbReference>
<feature type="domain" description="Pterin-binding" evidence="1">
    <location>
        <begin position="1"/>
        <end position="48"/>
    </location>
</feature>
<dbReference type="GO" id="GO:0004156">
    <property type="term" value="F:dihydropteroate synthase activity"/>
    <property type="evidence" value="ECO:0007669"/>
    <property type="project" value="TreeGrafter"/>
</dbReference>
<dbReference type="GO" id="GO:0046654">
    <property type="term" value="P:tetrahydrofolate biosynthetic process"/>
    <property type="evidence" value="ECO:0007669"/>
    <property type="project" value="TreeGrafter"/>
</dbReference>
<dbReference type="Gene3D" id="3.20.20.20">
    <property type="entry name" value="Dihydropteroate synthase-like"/>
    <property type="match status" value="1"/>
</dbReference>
<feature type="non-terminal residue" evidence="2">
    <location>
        <position position="1"/>
    </location>
</feature>
<organism evidence="2">
    <name type="scientific">marine sediment metagenome</name>
    <dbReference type="NCBI Taxonomy" id="412755"/>
    <lineage>
        <taxon>unclassified sequences</taxon>
        <taxon>metagenomes</taxon>
        <taxon>ecological metagenomes</taxon>
    </lineage>
</organism>
<gene>
    <name evidence="2" type="ORF">S03H2_51301</name>
</gene>
<dbReference type="GO" id="GO:0005829">
    <property type="term" value="C:cytosol"/>
    <property type="evidence" value="ECO:0007669"/>
    <property type="project" value="TreeGrafter"/>
</dbReference>
<comment type="caution">
    <text evidence="2">The sequence shown here is derived from an EMBL/GenBank/DDBJ whole genome shotgun (WGS) entry which is preliminary data.</text>
</comment>
<dbReference type="InterPro" id="IPR011005">
    <property type="entry name" value="Dihydropteroate_synth-like_sf"/>
</dbReference>
<proteinExistence type="predicted"/>
<dbReference type="InterPro" id="IPR045031">
    <property type="entry name" value="DHP_synth-like"/>
</dbReference>
<dbReference type="PANTHER" id="PTHR20941">
    <property type="entry name" value="FOLATE SYNTHESIS PROTEINS"/>
    <property type="match status" value="1"/>
</dbReference>
<sequence length="57" mass="6136">RKRVIGDVLGLPVEERLEGTAALVSCAILNGANIVRVHDVKEMVRVARMADAIKNAP</sequence>
<dbReference type="AlphaFoldDB" id="X1J1G8"/>
<protein>
    <recommendedName>
        <fullName evidence="1">Pterin-binding domain-containing protein</fullName>
    </recommendedName>
</protein>
<dbReference type="PROSITE" id="PS50972">
    <property type="entry name" value="PTERIN_BINDING"/>
    <property type="match status" value="1"/>
</dbReference>